<feature type="region of interest" description="Disordered" evidence="6">
    <location>
        <begin position="307"/>
        <end position="519"/>
    </location>
</feature>
<feature type="compositionally biased region" description="Basic and acidic residues" evidence="6">
    <location>
        <begin position="801"/>
        <end position="839"/>
    </location>
</feature>
<feature type="compositionally biased region" description="Basic and acidic residues" evidence="6">
    <location>
        <begin position="92"/>
        <end position="123"/>
    </location>
</feature>
<evidence type="ECO:0000259" key="7">
    <source>
        <dbReference type="PROSITE" id="PS50222"/>
    </source>
</evidence>
<dbReference type="InterPro" id="IPR002048">
    <property type="entry name" value="EF_hand_dom"/>
</dbReference>
<evidence type="ECO:0000256" key="1">
    <source>
        <dbReference type="ARBA" id="ARBA00004496"/>
    </source>
</evidence>
<dbReference type="Proteomes" id="UP000596742">
    <property type="component" value="Unassembled WGS sequence"/>
</dbReference>
<keyword evidence="4" id="KW-0677">Repeat</keyword>
<feature type="compositionally biased region" description="Polar residues" evidence="6">
    <location>
        <begin position="843"/>
        <end position="853"/>
    </location>
</feature>
<dbReference type="InterPro" id="IPR018247">
    <property type="entry name" value="EF_Hand_1_Ca_BS"/>
</dbReference>
<feature type="region of interest" description="Disordered" evidence="6">
    <location>
        <begin position="1411"/>
        <end position="1505"/>
    </location>
</feature>
<feature type="compositionally biased region" description="Basic and acidic residues" evidence="6">
    <location>
        <begin position="1254"/>
        <end position="1278"/>
    </location>
</feature>
<feature type="region of interest" description="Disordered" evidence="6">
    <location>
        <begin position="68"/>
        <end position="234"/>
    </location>
</feature>
<feature type="compositionally biased region" description="Polar residues" evidence="6">
    <location>
        <begin position="2206"/>
        <end position="2226"/>
    </location>
</feature>
<evidence type="ECO:0000256" key="2">
    <source>
        <dbReference type="ARBA" id="ARBA00022490"/>
    </source>
</evidence>
<feature type="region of interest" description="Disordered" evidence="6">
    <location>
        <begin position="1823"/>
        <end position="1863"/>
    </location>
</feature>
<feature type="region of interest" description="Disordered" evidence="6">
    <location>
        <begin position="561"/>
        <end position="580"/>
    </location>
</feature>
<feature type="compositionally biased region" description="Basic and acidic residues" evidence="6">
    <location>
        <begin position="772"/>
        <end position="792"/>
    </location>
</feature>
<gene>
    <name evidence="8" type="ORF">MGAL_10B016292</name>
</gene>
<dbReference type="SUPFAM" id="SSF47473">
    <property type="entry name" value="EF-hand"/>
    <property type="match status" value="1"/>
</dbReference>
<feature type="region of interest" description="Disordered" evidence="6">
    <location>
        <begin position="1898"/>
        <end position="1986"/>
    </location>
</feature>
<evidence type="ECO:0000256" key="5">
    <source>
        <dbReference type="ARBA" id="ARBA00022837"/>
    </source>
</evidence>
<dbReference type="PANTHER" id="PTHR46212:SF3">
    <property type="entry name" value="GH27120P"/>
    <property type="match status" value="1"/>
</dbReference>
<feature type="compositionally biased region" description="Polar residues" evidence="6">
    <location>
        <begin position="1977"/>
        <end position="1986"/>
    </location>
</feature>
<feature type="compositionally biased region" description="Pro residues" evidence="6">
    <location>
        <begin position="2411"/>
        <end position="2424"/>
    </location>
</feature>
<dbReference type="Gene3D" id="1.10.238.10">
    <property type="entry name" value="EF-hand"/>
    <property type="match status" value="1"/>
</dbReference>
<proteinExistence type="predicted"/>
<dbReference type="Pfam" id="PF13499">
    <property type="entry name" value="EF-hand_7"/>
    <property type="match status" value="1"/>
</dbReference>
<feature type="region of interest" description="Disordered" evidence="6">
    <location>
        <begin position="1161"/>
        <end position="1197"/>
    </location>
</feature>
<keyword evidence="3" id="KW-0479">Metal-binding</keyword>
<dbReference type="PANTHER" id="PTHR46212">
    <property type="entry name" value="PEFLIN"/>
    <property type="match status" value="1"/>
</dbReference>
<feature type="compositionally biased region" description="Basic and acidic residues" evidence="6">
    <location>
        <begin position="71"/>
        <end position="80"/>
    </location>
</feature>
<evidence type="ECO:0000256" key="3">
    <source>
        <dbReference type="ARBA" id="ARBA00022723"/>
    </source>
</evidence>
<protein>
    <recommendedName>
        <fullName evidence="7">EF-hand domain-containing protein</fullName>
    </recommendedName>
</protein>
<feature type="compositionally biased region" description="Basic and acidic residues" evidence="6">
    <location>
        <begin position="377"/>
        <end position="396"/>
    </location>
</feature>
<feature type="compositionally biased region" description="Polar residues" evidence="6">
    <location>
        <begin position="1290"/>
        <end position="1299"/>
    </location>
</feature>
<dbReference type="InterPro" id="IPR011992">
    <property type="entry name" value="EF-hand-dom_pair"/>
</dbReference>
<feature type="compositionally biased region" description="Polar residues" evidence="6">
    <location>
        <begin position="1161"/>
        <end position="1173"/>
    </location>
</feature>
<dbReference type="CDD" id="cd16184">
    <property type="entry name" value="EFh_PEF_peflin"/>
    <property type="match status" value="1"/>
</dbReference>
<dbReference type="Pfam" id="PF13202">
    <property type="entry name" value="EF-hand_5"/>
    <property type="match status" value="1"/>
</dbReference>
<feature type="compositionally biased region" description="Polar residues" evidence="6">
    <location>
        <begin position="1330"/>
        <end position="1340"/>
    </location>
</feature>
<feature type="compositionally biased region" description="Basic and acidic residues" evidence="6">
    <location>
        <begin position="1935"/>
        <end position="1959"/>
    </location>
</feature>
<feature type="compositionally biased region" description="Basic and acidic residues" evidence="6">
    <location>
        <begin position="696"/>
        <end position="726"/>
    </location>
</feature>
<feature type="region of interest" description="Disordered" evidence="6">
    <location>
        <begin position="2389"/>
        <end position="2448"/>
    </location>
</feature>
<feature type="compositionally biased region" description="Polar residues" evidence="6">
    <location>
        <begin position="1481"/>
        <end position="1493"/>
    </location>
</feature>
<dbReference type="InterPro" id="IPR051426">
    <property type="entry name" value="Peflin/Sorcin_CaBP"/>
</dbReference>
<feature type="compositionally biased region" description="Basic residues" evidence="6">
    <location>
        <begin position="1"/>
        <end position="17"/>
    </location>
</feature>
<evidence type="ECO:0000313" key="9">
    <source>
        <dbReference type="Proteomes" id="UP000596742"/>
    </source>
</evidence>
<comment type="subcellular location">
    <subcellularLocation>
        <location evidence="1">Cytoplasm</location>
    </subcellularLocation>
</comment>
<sequence length="2625" mass="299960">MSFRRNQHRRSRSHDRHSRGSYDQEWSRHASPPRREETTPSHYFERDLRDEMIQDAYNQRSISPAGFVEDNDWHKSHSPEDFSNQNYRHGSRSPDHYMRHSDRSEPRRHDGYIEQDYRHDRLDAISLDRYNEQENRPRSRSPGRNNEPDFRWDALSPDQYIEHRPKSRSPGRNDQNDYRHDAISPKRYNEQEHRPRSRSPGHYIEQDYRHDAISPDRYNEQAHRPRSRSPGHYIEQDYRHDAVSPECYNEQEHRPRSRSPGHYIEQDYRHDAVSPERYNEQEHRPRSRSPGHYIEQDYRQDAISPEGYNEQEHRPRSRSPGQYHEQDYRFQSKSPEHFIERDYRSEFRSPDRGFEVDSKHSVDSHVRHGEQNLSYDRQVEDFDPRDEHGFIERNSRNEPGVQSPERFVEPDSRLITNRGYRQTSRSSDGGLSKRRDSKSPRQSIRNRRQLRSPSREVRNRRHSRSPDITNTRQSMSFERRLRLRQGSRSPDRASRQEFRRHSTSLEKRLGPPVDGRDHLDVDSVWNDRVIRSRSPAILRSDRSLSNEPHISSWGHVIEHEDTQWNRPESPGFYNRQSDSPMRLRQEYEDQQMDSPMRIRQEYEDPQIDSPMRIRQEYEDPQIDSPMRIKQEYEDQEMDSPIRMVQLYDDQQGDSPKGLEINLNSPMRVVSCQGNDIMVNINQSPKGNNKSKSRKNSRQEKRLDRIYQTSEKKREERSGSKQNDNHGRPSKGREKRRMEPNRPKITQNQRQNKREGSNQRSRSPLGSRGRNRRINEGRRSRSPREGQIRDQRRTRTPGQNVNERKETERERNPRQNDSVRDGKTRSLSRNRDLRRDDNRRRNTKTPTGDRSSSNRYHKDNNKREVSPACERQETSNEEGVGTAIDLKNLNVMKTIGLGSQTAQWDMVSQTPPLDMTRPPMTPVPYNVPQPTLPLNASINNSQPPMMNLNPNFQNMQQVRMPFGTNISNMTKVQYPTNVVGGNFLPGRMPMVSSAQNMQNVRMAMNSNMLNFQQMRGQARNTGHNLLRHRNLQNLQQVRLNTAVNQPQFGFNARFNQTQSRPAFHNTQNTFNPVSSHINALNPTQARTLPHNMPVSQPVSKSNPQFEHLSTLKTTLAAISSTSTTVTTTGSNREIKPVSFSIKASTNNAPPWQLAKTCTPNTTLLPVSSRNSRFSQAAPKPTLATSSSTDKSVGLSNTAIPSRTSIKTVTVQKMSEKMSTGALNKSEESILEAQLQYIRQQQEMGVSSGAQNSSESSEKEVITSKNQRDKSSKFQKDSSEKSAIIKKKGPASSLSLWTSHYQRQQKNQKRSSRRKCNREQRRAKKDTHENQNGDTETSLNQKIENEESRRKDNTKCDELNVNEKKGNQKVKCQNDDKKALNEEIKMKYVTSQVIHQSKTNDDTSQNLTKHGLSITEKTKCQQLNKTPNKNLPVSSGSNSQSTSAQNINVKDQTPILCNKTELSHGKSTNTGQSFPAGGMYRQPTVSIGNQSNFVNPTSVPQPVPPPSIQTFGYRLQNVPNTNKFNKGEVTKQAESVYKKVSTQSQLDTLRKLDQDTKLQNQQNSVTESSELTTIGSVNQRIPKVNRKTDTSNFEGLCTATSVDQNKLLQVNDKSKITSMTEKVNDMQSKVEEKMVGNTMDNVNVEPMEEEPSLGCKIKRPTVCPIPECQFVSWRLKRHAFSNHLPWIFRDEKWSSNIAGCGAAIHQLVIWILGARSTPDALVTMLNESGLMPKNVEINQKDFCTLKKLCEEQDWPVLETFTLQPINSPACLVHWRALLLLLIYISKPRRQRFREMFSKDCAEEMKRKIIQDQQAVLNKDNLVPKRSRVNNVGNNDRKERSPVSKRAIAEHPDIGKTEGRLDESRSMTELSANKFNEEASNRFLNNDLGSVTTPIVIDGETKEQSAKVSGSSKSIGRTSISKSHDQSKTKMSASGESKSSESFRSRSSRSDRRDYRVRDERRRSPRRGRSRSRDEIKTPLRNTADSQRSTLDLKDAKKSTNFRSNRVAIDNIKQSEDSSEDEARTALEMSIRSTLLELEKSTEVAKAAIANQSTSPKQSLTQQLAAFAGQSRMSTKHMESNRPVPQESKSLAKTGTASETFSKRSGLEASMWSTLKELRKSSLEGPLKLKLEDTMKTVLEEMYKSKMEDLKKKPRVDTAMSSSANEIKKHTFGESSMLKQSEDDSKRAELEFSMRTALEQFCTLLDTSSTKLTGSSSDNQTSTTMSDQKGSVLISPRKEVQGKSTGKLYGVVQYAPSPSSDEGSDFEGMSEESPLYSPLSIHDIDEDPEVKSNKTVVSGANSASSIQKPYVKDWNHKSPWEIWGEKMSKEATKVSDKTPASKTKEDMWESVKLSGAKLKYYLQQDPPVVLYKDEQDGKWKIAGNEKEAKKLLSMGAPPGGYGPPPGQPGYGAPPGQPGYGAPPPGQPGYPGGQPGYPAAAPQPGYGQAPGGYGAGPPPGIDPSVYQWFLTVDQDKSGHITAHELQQALVNGNWSHFNPETCRLMISMFDRDNTGTIQLHEFNALWNYIQQWKGVFERFDGNRSGSIEAHELIQAFQQMGYNLSPQFGHIVISKFDVNGRRSLTLDNFIQSCVMLKSLTDSFKERDPQMQGTIRMGYEDFMTTAVFNKV</sequence>
<feature type="compositionally biased region" description="Basic and acidic residues" evidence="6">
    <location>
        <begin position="489"/>
        <end position="519"/>
    </location>
</feature>
<dbReference type="SMART" id="SM00054">
    <property type="entry name" value="EFh"/>
    <property type="match status" value="3"/>
</dbReference>
<feature type="compositionally biased region" description="Basic and acidic residues" evidence="6">
    <location>
        <begin position="18"/>
        <end position="50"/>
    </location>
</feature>
<evidence type="ECO:0000256" key="6">
    <source>
        <dbReference type="SAM" id="MobiDB-lite"/>
    </source>
</evidence>
<feature type="compositionally biased region" description="Basic and acidic residues" evidence="6">
    <location>
        <begin position="204"/>
        <end position="223"/>
    </location>
</feature>
<feature type="compositionally biased region" description="Polar residues" evidence="6">
    <location>
        <begin position="419"/>
        <end position="429"/>
    </location>
</feature>
<dbReference type="GO" id="GO:0048306">
    <property type="term" value="F:calcium-dependent protein binding"/>
    <property type="evidence" value="ECO:0007669"/>
    <property type="project" value="UniProtKB-ARBA"/>
</dbReference>
<feature type="compositionally biased region" description="Basic and acidic residues" evidence="6">
    <location>
        <begin position="174"/>
        <end position="194"/>
    </location>
</feature>
<feature type="region of interest" description="Disordered" evidence="6">
    <location>
        <begin position="1240"/>
        <end position="1358"/>
    </location>
</feature>
<feature type="region of interest" description="Disordered" evidence="6">
    <location>
        <begin position="2150"/>
        <end position="2180"/>
    </location>
</feature>
<feature type="region of interest" description="Disordered" evidence="6">
    <location>
        <begin position="270"/>
        <end position="294"/>
    </location>
</feature>
<evidence type="ECO:0000313" key="8">
    <source>
        <dbReference type="EMBL" id="VDI10704.1"/>
    </source>
</evidence>
<feature type="compositionally biased region" description="Basic and acidic residues" evidence="6">
    <location>
        <begin position="1832"/>
        <end position="1863"/>
    </location>
</feature>
<dbReference type="PROSITE" id="PS50222">
    <property type="entry name" value="EF_HAND_2"/>
    <property type="match status" value="2"/>
</dbReference>
<feature type="region of interest" description="Disordered" evidence="6">
    <location>
        <begin position="2250"/>
        <end position="2279"/>
    </location>
</feature>
<feature type="compositionally biased region" description="Polar residues" evidence="6">
    <location>
        <begin position="2084"/>
        <end position="2097"/>
    </location>
</feature>
<dbReference type="PROSITE" id="PS00018">
    <property type="entry name" value="EF_HAND_1"/>
    <property type="match status" value="2"/>
</dbReference>
<feature type="compositionally biased region" description="Low complexity" evidence="6">
    <location>
        <begin position="2432"/>
        <end position="2443"/>
    </location>
</feature>
<feature type="compositionally biased region" description="Polar residues" evidence="6">
    <location>
        <begin position="1903"/>
        <end position="1918"/>
    </location>
</feature>
<evidence type="ECO:0000256" key="4">
    <source>
        <dbReference type="ARBA" id="ARBA00022737"/>
    </source>
</evidence>
<reference evidence="8" key="1">
    <citation type="submission" date="2018-11" db="EMBL/GenBank/DDBJ databases">
        <authorList>
            <person name="Alioto T."/>
            <person name="Alioto T."/>
        </authorList>
    </citation>
    <scope>NUCLEOTIDE SEQUENCE</scope>
</reference>
<dbReference type="GO" id="GO:0005737">
    <property type="term" value="C:cytoplasm"/>
    <property type="evidence" value="ECO:0007669"/>
    <property type="project" value="UniProtKB-SubCell"/>
</dbReference>
<organism evidence="8 9">
    <name type="scientific">Mytilus galloprovincialis</name>
    <name type="common">Mediterranean mussel</name>
    <dbReference type="NCBI Taxonomy" id="29158"/>
    <lineage>
        <taxon>Eukaryota</taxon>
        <taxon>Metazoa</taxon>
        <taxon>Spiralia</taxon>
        <taxon>Lophotrochozoa</taxon>
        <taxon>Mollusca</taxon>
        <taxon>Bivalvia</taxon>
        <taxon>Autobranchia</taxon>
        <taxon>Pteriomorphia</taxon>
        <taxon>Mytilida</taxon>
        <taxon>Mytiloidea</taxon>
        <taxon>Mytilidae</taxon>
        <taxon>Mytilinae</taxon>
        <taxon>Mytilus</taxon>
    </lineage>
</organism>
<feature type="region of interest" description="Disordered" evidence="6">
    <location>
        <begin position="2206"/>
        <end position="2238"/>
    </location>
</feature>
<feature type="compositionally biased region" description="Basic residues" evidence="6">
    <location>
        <begin position="1304"/>
        <end position="1323"/>
    </location>
</feature>
<feature type="compositionally biased region" description="Basic and acidic residues" evidence="6">
    <location>
        <begin position="324"/>
        <end position="370"/>
    </location>
</feature>
<feature type="region of interest" description="Disordered" evidence="6">
    <location>
        <begin position="1"/>
        <end position="50"/>
    </location>
</feature>
<feature type="region of interest" description="Disordered" evidence="6">
    <location>
        <begin position="2066"/>
        <end position="2100"/>
    </location>
</feature>
<feature type="compositionally biased region" description="Basic and acidic residues" evidence="6">
    <location>
        <begin position="270"/>
        <end position="284"/>
    </location>
</feature>
<dbReference type="EMBL" id="UYJE01002431">
    <property type="protein sequence ID" value="VDI10704.1"/>
    <property type="molecule type" value="Genomic_DNA"/>
</dbReference>
<feature type="domain" description="EF-hand" evidence="7">
    <location>
        <begin position="2456"/>
        <end position="2491"/>
    </location>
</feature>
<keyword evidence="5" id="KW-0106">Calcium</keyword>
<comment type="caution">
    <text evidence="8">The sequence shown here is derived from an EMBL/GenBank/DDBJ whole genome shotgun (WGS) entry which is preliminary data.</text>
</comment>
<dbReference type="OrthoDB" id="186625at2759"/>
<feature type="compositionally biased region" description="Basic and acidic residues" evidence="6">
    <location>
        <begin position="855"/>
        <end position="873"/>
    </location>
</feature>
<feature type="region of interest" description="Disordered" evidence="6">
    <location>
        <begin position="678"/>
        <end position="877"/>
    </location>
</feature>
<feature type="domain" description="EF-hand" evidence="7">
    <location>
        <begin position="2523"/>
        <end position="2558"/>
    </location>
</feature>
<feature type="compositionally biased region" description="Basic and acidic residues" evidence="6">
    <location>
        <begin position="1341"/>
        <end position="1358"/>
    </location>
</feature>
<keyword evidence="2" id="KW-0963">Cytoplasm</keyword>
<feature type="compositionally biased region" description="Low complexity" evidence="6">
    <location>
        <begin position="1432"/>
        <end position="1441"/>
    </location>
</feature>
<name>A0A8B6CV37_MYTGA</name>
<accession>A0A8B6CV37</accession>
<feature type="compositionally biased region" description="Polar residues" evidence="6">
    <location>
        <begin position="1181"/>
        <end position="1197"/>
    </location>
</feature>
<feature type="compositionally biased region" description="Polar residues" evidence="6">
    <location>
        <begin position="1418"/>
        <end position="1431"/>
    </location>
</feature>
<keyword evidence="9" id="KW-1185">Reference proteome</keyword>
<dbReference type="GO" id="GO:0005509">
    <property type="term" value="F:calcium ion binding"/>
    <property type="evidence" value="ECO:0007669"/>
    <property type="project" value="InterPro"/>
</dbReference>
<feature type="compositionally biased region" description="Polar residues" evidence="6">
    <location>
        <begin position="466"/>
        <end position="476"/>
    </location>
</feature>